<keyword evidence="3" id="KW-1185">Reference proteome</keyword>
<dbReference type="EMBL" id="CP079194">
    <property type="protein sequence ID" value="QXT39190.1"/>
    <property type="molecule type" value="Genomic_DNA"/>
</dbReference>
<dbReference type="InterPro" id="IPR001845">
    <property type="entry name" value="HTH_ArsR_DNA-bd_dom"/>
</dbReference>
<dbReference type="InterPro" id="IPR011991">
    <property type="entry name" value="ArsR-like_HTH"/>
</dbReference>
<dbReference type="SMART" id="SM00418">
    <property type="entry name" value="HTH_ARSR"/>
    <property type="match status" value="1"/>
</dbReference>
<dbReference type="RefSeq" id="WP_219001590.1">
    <property type="nucleotide sequence ID" value="NZ_CP079194.1"/>
</dbReference>
<gene>
    <name evidence="2" type="ORF">KYE46_14855</name>
</gene>
<dbReference type="PANTHER" id="PTHR38600:SF2">
    <property type="entry name" value="SLL0088 PROTEIN"/>
    <property type="match status" value="1"/>
</dbReference>
<dbReference type="GO" id="GO:0003700">
    <property type="term" value="F:DNA-binding transcription factor activity"/>
    <property type="evidence" value="ECO:0007669"/>
    <property type="project" value="InterPro"/>
</dbReference>
<dbReference type="CDD" id="cd00090">
    <property type="entry name" value="HTH_ARSR"/>
    <property type="match status" value="1"/>
</dbReference>
<accession>A0A8F6YCD3</accession>
<dbReference type="PANTHER" id="PTHR38600">
    <property type="entry name" value="TRANSCRIPTIONAL REGULATORY PROTEIN"/>
    <property type="match status" value="1"/>
</dbReference>
<dbReference type="AlphaFoldDB" id="A0A8F6YCD3"/>
<evidence type="ECO:0000313" key="3">
    <source>
        <dbReference type="Proteomes" id="UP000825009"/>
    </source>
</evidence>
<dbReference type="NCBIfam" id="NF033788">
    <property type="entry name" value="HTH_metalloreg"/>
    <property type="match status" value="1"/>
</dbReference>
<proteinExistence type="predicted"/>
<organism evidence="2 3">
    <name type="scientific">Gymnodinialimonas ceratoperidinii</name>
    <dbReference type="NCBI Taxonomy" id="2856823"/>
    <lineage>
        <taxon>Bacteria</taxon>
        <taxon>Pseudomonadati</taxon>
        <taxon>Pseudomonadota</taxon>
        <taxon>Alphaproteobacteria</taxon>
        <taxon>Rhodobacterales</taxon>
        <taxon>Paracoccaceae</taxon>
        <taxon>Gymnodinialimonas</taxon>
    </lineage>
</organism>
<name>A0A8F6YCD3_9RHOB</name>
<dbReference type="PROSITE" id="PS50987">
    <property type="entry name" value="HTH_ARSR_2"/>
    <property type="match status" value="1"/>
</dbReference>
<evidence type="ECO:0000313" key="2">
    <source>
        <dbReference type="EMBL" id="QXT39190.1"/>
    </source>
</evidence>
<dbReference type="Pfam" id="PF01022">
    <property type="entry name" value="HTH_5"/>
    <property type="match status" value="1"/>
</dbReference>
<evidence type="ECO:0000259" key="1">
    <source>
        <dbReference type="PROSITE" id="PS50987"/>
    </source>
</evidence>
<dbReference type="Proteomes" id="UP000825009">
    <property type="component" value="Chromosome"/>
</dbReference>
<sequence length="109" mass="12179">MSMLPAIFAALSDPVRLEITEKLMRDGETTAGEISAMFDISGPAISRHLSVLRKAGLIDREVAGKHRIYSVRAEAIQKVSDWTLNHRAFWEASLDRLDAELRADKEKDA</sequence>
<reference evidence="2 3" key="1">
    <citation type="submission" date="2021-07" db="EMBL/GenBank/DDBJ databases">
        <title>A novel Jannaschia species isolated from marine dinoflagellate Ceratoperidinium margalefii.</title>
        <authorList>
            <person name="Jiang Y."/>
            <person name="Li Z."/>
        </authorList>
    </citation>
    <scope>NUCLEOTIDE SEQUENCE [LARGE SCALE GENOMIC DNA]</scope>
    <source>
        <strain evidence="2 3">J12C1-MA-4</strain>
    </source>
</reference>
<feature type="domain" description="HTH arsR-type" evidence="1">
    <location>
        <begin position="1"/>
        <end position="91"/>
    </location>
</feature>
<dbReference type="KEGG" id="gce:KYE46_14855"/>
<protein>
    <submittedName>
        <fullName evidence="2">Metalloregulator ArsR/SmtB family transcription factor</fullName>
    </submittedName>
</protein>